<accession>A0A132A3R9</accession>
<proteinExistence type="predicted"/>
<protein>
    <submittedName>
        <fullName evidence="1">Uncharacterized protein</fullName>
    </submittedName>
</protein>
<name>A0A132A3R9_SARSC</name>
<comment type="caution">
    <text evidence="1">The sequence shown here is derived from an EMBL/GenBank/DDBJ whole genome shotgun (WGS) entry which is preliminary data.</text>
</comment>
<evidence type="ECO:0000313" key="1">
    <source>
        <dbReference type="EMBL" id="KPM05583.1"/>
    </source>
</evidence>
<gene>
    <name evidence="1" type="ORF">QR98_0040480</name>
</gene>
<dbReference type="VEuPathDB" id="VectorBase:SSCA004928"/>
<dbReference type="Proteomes" id="UP000616769">
    <property type="component" value="Unassembled WGS sequence"/>
</dbReference>
<sequence length="66" mass="7742">MKFVHGMQHVLAFVPVILKNFLAATTYLFSKYINFSHSPKLIRPLSFANFQDYHQGWQSLCALIRR</sequence>
<reference evidence="1 2" key="1">
    <citation type="journal article" date="2015" name="Parasit. Vectors">
        <title>Draft genome of the scabies mite.</title>
        <authorList>
            <person name="Rider S.D.Jr."/>
            <person name="Morgan M.S."/>
            <person name="Arlian L.G."/>
        </authorList>
    </citation>
    <scope>NUCLEOTIDE SEQUENCE [LARGE SCALE GENOMIC DNA]</scope>
    <source>
        <strain evidence="1">Arlian Lab</strain>
    </source>
</reference>
<evidence type="ECO:0000313" key="2">
    <source>
        <dbReference type="Proteomes" id="UP000616769"/>
    </source>
</evidence>
<dbReference type="EMBL" id="JXLN01010368">
    <property type="protein sequence ID" value="KPM05583.1"/>
    <property type="molecule type" value="Genomic_DNA"/>
</dbReference>
<dbReference type="AlphaFoldDB" id="A0A132A3R9"/>
<organism evidence="1 2">
    <name type="scientific">Sarcoptes scabiei</name>
    <name type="common">Itch mite</name>
    <name type="synonym">Acarus scabiei</name>
    <dbReference type="NCBI Taxonomy" id="52283"/>
    <lineage>
        <taxon>Eukaryota</taxon>
        <taxon>Metazoa</taxon>
        <taxon>Ecdysozoa</taxon>
        <taxon>Arthropoda</taxon>
        <taxon>Chelicerata</taxon>
        <taxon>Arachnida</taxon>
        <taxon>Acari</taxon>
        <taxon>Acariformes</taxon>
        <taxon>Sarcoptiformes</taxon>
        <taxon>Astigmata</taxon>
        <taxon>Psoroptidia</taxon>
        <taxon>Sarcoptoidea</taxon>
        <taxon>Sarcoptidae</taxon>
        <taxon>Sarcoptinae</taxon>
        <taxon>Sarcoptes</taxon>
    </lineage>
</organism>